<keyword evidence="3" id="KW-1003">Cell membrane</keyword>
<evidence type="ECO:0000256" key="5">
    <source>
        <dbReference type="ARBA" id="ARBA00022989"/>
    </source>
</evidence>
<feature type="transmembrane region" description="Helical" evidence="7">
    <location>
        <begin position="73"/>
        <end position="94"/>
    </location>
</feature>
<feature type="transmembrane region" description="Helical" evidence="7">
    <location>
        <begin position="369"/>
        <end position="389"/>
    </location>
</feature>
<dbReference type="GO" id="GO:0005886">
    <property type="term" value="C:plasma membrane"/>
    <property type="evidence" value="ECO:0007669"/>
    <property type="project" value="UniProtKB-SubCell"/>
</dbReference>
<dbReference type="PANTHER" id="PTHR23513">
    <property type="entry name" value="INTEGRAL MEMBRANE EFFLUX PROTEIN-RELATED"/>
    <property type="match status" value="1"/>
</dbReference>
<dbReference type="InterPro" id="IPR011701">
    <property type="entry name" value="MFS"/>
</dbReference>
<comment type="caution">
    <text evidence="9">The sequence shown here is derived from an EMBL/GenBank/DDBJ whole genome shotgun (WGS) entry which is preliminary data.</text>
</comment>
<feature type="domain" description="Major facilitator superfamily (MFS) profile" evidence="8">
    <location>
        <begin position="7"/>
        <end position="394"/>
    </location>
</feature>
<comment type="subcellular location">
    <subcellularLocation>
        <location evidence="1">Cell membrane</location>
        <topology evidence="1">Multi-pass membrane protein</topology>
    </subcellularLocation>
</comment>
<feature type="transmembrane region" description="Helical" evidence="7">
    <location>
        <begin position="281"/>
        <end position="298"/>
    </location>
</feature>
<dbReference type="InterPro" id="IPR020846">
    <property type="entry name" value="MFS_dom"/>
</dbReference>
<keyword evidence="2" id="KW-0813">Transport</keyword>
<sequence>MSFIRRNFLFFFLADIISGFGVGMSTIGANWYLLDETGSVGAIGLMLSINVISGFLVSPFTGIITDKFNRKSVIQATFILRAITIGALTGLFIFDGFSIGYIYAFAIINGIGWSIYMSASRSLMQELLPEKELSKGNSLIEISLQVGMFMAGAASGFIYKFFGFEIILLMNSLMFVFSSLLFMFIKYQSISLESSDESYSESFKKGLQYLGSHKTTFLLGIVSIVPLVATMIYNVVLPGYVSDTLNADSVVFGFSDMAYGVGGLLSGFIAAPFAKKISENKAVSTIFILAIVTLFGLAVNNLVLMIYLGSFLIGLSNSSLRIIMNTMLMEVVPKPLMGRALSVWMGIALLLQAILASGLGLLIDIFSPSIGFICMSGLMLMGLGLQVVVMRRKEKSNLKYEAV</sequence>
<dbReference type="SUPFAM" id="SSF103473">
    <property type="entry name" value="MFS general substrate transporter"/>
    <property type="match status" value="1"/>
</dbReference>
<name>A0A4U1MIC8_9BACL</name>
<dbReference type="Proteomes" id="UP000310541">
    <property type="component" value="Unassembled WGS sequence"/>
</dbReference>
<dbReference type="OrthoDB" id="9775268at2"/>
<evidence type="ECO:0000256" key="2">
    <source>
        <dbReference type="ARBA" id="ARBA00022448"/>
    </source>
</evidence>
<proteinExistence type="predicted"/>
<reference evidence="9 10" key="1">
    <citation type="submission" date="2019-04" db="EMBL/GenBank/DDBJ databases">
        <title>Genome sequence of Bacillus hwajinpoensis strain Y2.</title>
        <authorList>
            <person name="Fair J.L."/>
            <person name="Maclea K.S."/>
        </authorList>
    </citation>
    <scope>NUCLEOTIDE SEQUENCE [LARGE SCALE GENOMIC DNA]</scope>
    <source>
        <strain evidence="9 10">Y2</strain>
    </source>
</reference>
<evidence type="ECO:0000256" key="1">
    <source>
        <dbReference type="ARBA" id="ARBA00004651"/>
    </source>
</evidence>
<protein>
    <submittedName>
        <fullName evidence="9">MFS transporter</fullName>
    </submittedName>
</protein>
<dbReference type="RefSeq" id="WP_136946847.1">
    <property type="nucleotide sequence ID" value="NZ_SWFM01000002.1"/>
</dbReference>
<dbReference type="Pfam" id="PF07690">
    <property type="entry name" value="MFS_1"/>
    <property type="match status" value="2"/>
</dbReference>
<keyword evidence="4 7" id="KW-0812">Transmembrane</keyword>
<dbReference type="PANTHER" id="PTHR23513:SF11">
    <property type="entry name" value="STAPHYLOFERRIN A TRANSPORTER"/>
    <property type="match status" value="1"/>
</dbReference>
<dbReference type="PROSITE" id="PS50850">
    <property type="entry name" value="MFS"/>
    <property type="match status" value="1"/>
</dbReference>
<evidence type="ECO:0000256" key="7">
    <source>
        <dbReference type="SAM" id="Phobius"/>
    </source>
</evidence>
<feature type="transmembrane region" description="Helical" evidence="7">
    <location>
        <begin position="7"/>
        <end position="34"/>
    </location>
</feature>
<evidence type="ECO:0000256" key="6">
    <source>
        <dbReference type="ARBA" id="ARBA00023136"/>
    </source>
</evidence>
<evidence type="ECO:0000256" key="3">
    <source>
        <dbReference type="ARBA" id="ARBA00022475"/>
    </source>
</evidence>
<evidence type="ECO:0000313" key="10">
    <source>
        <dbReference type="Proteomes" id="UP000310541"/>
    </source>
</evidence>
<evidence type="ECO:0000259" key="8">
    <source>
        <dbReference type="PROSITE" id="PS50850"/>
    </source>
</evidence>
<feature type="transmembrane region" description="Helical" evidence="7">
    <location>
        <begin position="40"/>
        <end position="61"/>
    </location>
</feature>
<feature type="transmembrane region" description="Helical" evidence="7">
    <location>
        <begin position="343"/>
        <end position="363"/>
    </location>
</feature>
<evidence type="ECO:0000256" key="4">
    <source>
        <dbReference type="ARBA" id="ARBA00022692"/>
    </source>
</evidence>
<feature type="transmembrane region" description="Helical" evidence="7">
    <location>
        <begin position="100"/>
        <end position="119"/>
    </location>
</feature>
<organism evidence="9 10">
    <name type="scientific">Guptibacillus hwajinpoensis</name>
    <dbReference type="NCBI Taxonomy" id="208199"/>
    <lineage>
        <taxon>Bacteria</taxon>
        <taxon>Bacillati</taxon>
        <taxon>Bacillota</taxon>
        <taxon>Bacilli</taxon>
        <taxon>Bacillales</taxon>
        <taxon>Guptibacillaceae</taxon>
        <taxon>Guptibacillus</taxon>
    </lineage>
</organism>
<feature type="transmembrane region" description="Helical" evidence="7">
    <location>
        <begin position="166"/>
        <end position="185"/>
    </location>
</feature>
<gene>
    <name evidence="9" type="ORF">FBF83_09165</name>
</gene>
<dbReference type="InterPro" id="IPR036259">
    <property type="entry name" value="MFS_trans_sf"/>
</dbReference>
<dbReference type="CDD" id="cd06173">
    <property type="entry name" value="MFS_MefA_like"/>
    <property type="match status" value="1"/>
</dbReference>
<dbReference type="EMBL" id="SWFM01000002">
    <property type="protein sequence ID" value="TKD70773.1"/>
    <property type="molecule type" value="Genomic_DNA"/>
</dbReference>
<feature type="transmembrane region" description="Helical" evidence="7">
    <location>
        <begin position="217"/>
        <end position="237"/>
    </location>
</feature>
<dbReference type="GO" id="GO:0022857">
    <property type="term" value="F:transmembrane transporter activity"/>
    <property type="evidence" value="ECO:0007669"/>
    <property type="project" value="InterPro"/>
</dbReference>
<accession>A0A4U1MIC8</accession>
<keyword evidence="5 7" id="KW-1133">Transmembrane helix</keyword>
<feature type="transmembrane region" description="Helical" evidence="7">
    <location>
        <begin position="257"/>
        <end position="274"/>
    </location>
</feature>
<dbReference type="Gene3D" id="1.20.1250.20">
    <property type="entry name" value="MFS general substrate transporter like domains"/>
    <property type="match status" value="1"/>
</dbReference>
<keyword evidence="6 7" id="KW-0472">Membrane</keyword>
<evidence type="ECO:0000313" key="9">
    <source>
        <dbReference type="EMBL" id="TKD70773.1"/>
    </source>
</evidence>
<dbReference type="AlphaFoldDB" id="A0A4U1MIC8"/>